<keyword evidence="7 13" id="KW-0067">ATP-binding</keyword>
<dbReference type="EMBL" id="QKYT01000578">
    <property type="protein sequence ID" value="RIA83369.1"/>
    <property type="molecule type" value="Genomic_DNA"/>
</dbReference>
<comment type="similarity">
    <text evidence="10">Belongs to the DEAD box helicase family. DDX55/SPB4 subfamily.</text>
</comment>
<dbReference type="PROSITE" id="PS51195">
    <property type="entry name" value="Q_MOTIF"/>
    <property type="match status" value="1"/>
</dbReference>
<evidence type="ECO:0000256" key="3">
    <source>
        <dbReference type="ARBA" id="ARBA00022552"/>
    </source>
</evidence>
<keyword evidence="4 13" id="KW-0547">Nucleotide-binding</keyword>
<name>A0A397SES2_9GLOM</name>
<feature type="domain" description="Helicase ATP-binding" evidence="15">
    <location>
        <begin position="34"/>
        <end position="217"/>
    </location>
</feature>
<dbReference type="GO" id="GO:0016887">
    <property type="term" value="F:ATP hydrolysis activity"/>
    <property type="evidence" value="ECO:0007669"/>
    <property type="project" value="RHEA"/>
</dbReference>
<dbReference type="PROSITE" id="PS51192">
    <property type="entry name" value="HELICASE_ATP_BIND_1"/>
    <property type="match status" value="1"/>
</dbReference>
<proteinExistence type="inferred from homology"/>
<sequence length="625" mass="71317">MSWDALEPKLSPFILGTLATLGFSEMTPVQASAIPLFMKNKDVVVEAVTGSGKTLAFVIPIIEKLKCRKKRLAKNEIGALIITPTRELAQQVSSVFSIFLKDPSLPKHALVIGGTNTLQDDITEFKELSPDILIGTPGRLQDLLIGKGSIKSVVNTKELEILVLDEADRLLDMGFSQTLDNIITHLPKQRRTGLFSATMTDAISEIVRVGLRNPVRVIVKVEDIISKDEQRTPATLDIGCIVCEPHQKLAQLIRIINREKAAKKCIVYFATCACVDYFYKILLKLPQLKGRSIHSLHGQMDTKRRTATYQAFINIPLTSKALLLCTDVAARGLDVPDVDFIIQMDPPQDPKVFSHRCGRTARAGKEGKAILLLVKGREEVYVDAIDEENDNLLKQVRDIVLADRDLYDKGMKAFVSYVRSYTKHDASYIFRLKDLDLGKVAKGYGLLRLPKMPELKDCKLNDFEETSINVRQIYICFFFFHRNGIHHNIFCFQMDEYKYADKSREKKRRQKLAEEKLKFATQSDKIHKVRQLPKGPWSAKKLAKQRKVERKFKKSRKNELLKKRKADDMIDAMSSNRINDIDNDDNDDNEWKELQKEERLAKKLKKRKIKREEFEKEIGLTVSDV</sequence>
<dbReference type="Proteomes" id="UP000265703">
    <property type="component" value="Unassembled WGS sequence"/>
</dbReference>
<dbReference type="Pfam" id="PF13959">
    <property type="entry name" value="CTE_SPB4"/>
    <property type="match status" value="1"/>
</dbReference>
<dbReference type="InterPro" id="IPR025313">
    <property type="entry name" value="SPB4-like_CTE"/>
</dbReference>
<reference evidence="18 19" key="1">
    <citation type="submission" date="2018-06" db="EMBL/GenBank/DDBJ databases">
        <title>Comparative genomics reveals the genomic features of Rhizophagus irregularis, R. cerebriforme, R. diaphanum and Gigaspora rosea, and their symbiotic lifestyle signature.</title>
        <authorList>
            <person name="Morin E."/>
            <person name="San Clemente H."/>
            <person name="Chen E.C.H."/>
            <person name="De La Providencia I."/>
            <person name="Hainaut M."/>
            <person name="Kuo A."/>
            <person name="Kohler A."/>
            <person name="Murat C."/>
            <person name="Tang N."/>
            <person name="Roy S."/>
            <person name="Loubradou J."/>
            <person name="Henrissat B."/>
            <person name="Grigoriev I.V."/>
            <person name="Corradi N."/>
            <person name="Roux C."/>
            <person name="Martin F.M."/>
        </authorList>
    </citation>
    <scope>NUCLEOTIDE SEQUENCE [LARGE SCALE GENOMIC DNA]</scope>
    <source>
        <strain evidence="18 19">DAOM 227022</strain>
    </source>
</reference>
<dbReference type="CDD" id="cd18787">
    <property type="entry name" value="SF2_C_DEAD"/>
    <property type="match status" value="1"/>
</dbReference>
<dbReference type="Pfam" id="PF00271">
    <property type="entry name" value="Helicase_C"/>
    <property type="match status" value="1"/>
</dbReference>
<dbReference type="GO" id="GO:0006364">
    <property type="term" value="P:rRNA processing"/>
    <property type="evidence" value="ECO:0007669"/>
    <property type="project" value="UniProtKB-KW"/>
</dbReference>
<dbReference type="FunFam" id="3.40.50.300:FF:000877">
    <property type="entry name" value="RNA helicase"/>
    <property type="match status" value="1"/>
</dbReference>
<dbReference type="PROSITE" id="PS00039">
    <property type="entry name" value="DEAD_ATP_HELICASE"/>
    <property type="match status" value="1"/>
</dbReference>
<dbReference type="AlphaFoldDB" id="A0A397SES2"/>
<evidence type="ECO:0000256" key="1">
    <source>
        <dbReference type="ARBA" id="ARBA00004604"/>
    </source>
</evidence>
<gene>
    <name evidence="18" type="ORF">C1645_743103</name>
</gene>
<dbReference type="EC" id="3.6.4.13" evidence="14"/>
<evidence type="ECO:0000256" key="10">
    <source>
        <dbReference type="ARBA" id="ARBA00038002"/>
    </source>
</evidence>
<comment type="catalytic activity">
    <reaction evidence="11 14">
        <text>ATP + H2O = ADP + phosphate + H(+)</text>
        <dbReference type="Rhea" id="RHEA:13065"/>
        <dbReference type="ChEBI" id="CHEBI:15377"/>
        <dbReference type="ChEBI" id="CHEBI:15378"/>
        <dbReference type="ChEBI" id="CHEBI:30616"/>
        <dbReference type="ChEBI" id="CHEBI:43474"/>
        <dbReference type="ChEBI" id="CHEBI:456216"/>
        <dbReference type="EC" id="3.6.4.13"/>
    </reaction>
</comment>
<dbReference type="InterPro" id="IPR014001">
    <property type="entry name" value="Helicase_ATP-bd"/>
</dbReference>
<dbReference type="STRING" id="658196.A0A397SES2"/>
<keyword evidence="5 13" id="KW-0378">Hydrolase</keyword>
<evidence type="ECO:0000259" key="17">
    <source>
        <dbReference type="PROSITE" id="PS51195"/>
    </source>
</evidence>
<evidence type="ECO:0000256" key="11">
    <source>
        <dbReference type="ARBA" id="ARBA00047984"/>
    </source>
</evidence>
<comment type="domain">
    <text evidence="14">The Q motif is unique to and characteristic of the DEAD box family of RNA helicases and controls ATP binding and hydrolysis.</text>
</comment>
<feature type="domain" description="Helicase C-terminal" evidence="16">
    <location>
        <begin position="248"/>
        <end position="407"/>
    </location>
</feature>
<dbReference type="GO" id="GO:0005730">
    <property type="term" value="C:nucleolus"/>
    <property type="evidence" value="ECO:0007669"/>
    <property type="project" value="UniProtKB-SubCell"/>
</dbReference>
<evidence type="ECO:0000256" key="6">
    <source>
        <dbReference type="ARBA" id="ARBA00022806"/>
    </source>
</evidence>
<keyword evidence="8 14" id="KW-0694">RNA-binding</keyword>
<keyword evidence="2" id="KW-0690">Ribosome biogenesis</keyword>
<dbReference type="InterPro" id="IPR056330">
    <property type="entry name" value="CTT_SPB4"/>
</dbReference>
<evidence type="ECO:0000313" key="18">
    <source>
        <dbReference type="EMBL" id="RIA83369.1"/>
    </source>
</evidence>
<organism evidence="18 19">
    <name type="scientific">Glomus cerebriforme</name>
    <dbReference type="NCBI Taxonomy" id="658196"/>
    <lineage>
        <taxon>Eukaryota</taxon>
        <taxon>Fungi</taxon>
        <taxon>Fungi incertae sedis</taxon>
        <taxon>Mucoromycota</taxon>
        <taxon>Glomeromycotina</taxon>
        <taxon>Glomeromycetes</taxon>
        <taxon>Glomerales</taxon>
        <taxon>Glomeraceae</taxon>
        <taxon>Glomus</taxon>
    </lineage>
</organism>
<dbReference type="SMART" id="SM00487">
    <property type="entry name" value="DEXDc"/>
    <property type="match status" value="1"/>
</dbReference>
<comment type="function">
    <text evidence="14">RNA helicase.</text>
</comment>
<dbReference type="InterPro" id="IPR000629">
    <property type="entry name" value="RNA-helicase_DEAD-box_CS"/>
</dbReference>
<evidence type="ECO:0000256" key="14">
    <source>
        <dbReference type="RuleBase" id="RU365068"/>
    </source>
</evidence>
<keyword evidence="6 13" id="KW-0347">Helicase</keyword>
<evidence type="ECO:0000256" key="4">
    <source>
        <dbReference type="ARBA" id="ARBA00022741"/>
    </source>
</evidence>
<dbReference type="SMART" id="SM01178">
    <property type="entry name" value="DUF4217"/>
    <property type="match status" value="1"/>
</dbReference>
<evidence type="ECO:0000256" key="2">
    <source>
        <dbReference type="ARBA" id="ARBA00022517"/>
    </source>
</evidence>
<comment type="subcellular location">
    <subcellularLocation>
        <location evidence="1">Nucleus</location>
        <location evidence="1">Nucleolus</location>
    </subcellularLocation>
</comment>
<keyword evidence="19" id="KW-1185">Reference proteome</keyword>
<comment type="caution">
    <text evidence="18">The sequence shown here is derived from an EMBL/GenBank/DDBJ whole genome shotgun (WGS) entry which is preliminary data.</text>
</comment>
<evidence type="ECO:0000256" key="13">
    <source>
        <dbReference type="RuleBase" id="RU000492"/>
    </source>
</evidence>
<dbReference type="Pfam" id="PF23681">
    <property type="entry name" value="CTT_SPB4"/>
    <property type="match status" value="1"/>
</dbReference>
<evidence type="ECO:0000256" key="8">
    <source>
        <dbReference type="ARBA" id="ARBA00022884"/>
    </source>
</evidence>
<dbReference type="CDD" id="cd17960">
    <property type="entry name" value="DEADc_DDX55"/>
    <property type="match status" value="1"/>
</dbReference>
<dbReference type="GO" id="GO:0003724">
    <property type="term" value="F:RNA helicase activity"/>
    <property type="evidence" value="ECO:0007669"/>
    <property type="project" value="UniProtKB-EC"/>
</dbReference>
<evidence type="ECO:0000256" key="7">
    <source>
        <dbReference type="ARBA" id="ARBA00022840"/>
    </source>
</evidence>
<evidence type="ECO:0000256" key="9">
    <source>
        <dbReference type="ARBA" id="ARBA00023054"/>
    </source>
</evidence>
<dbReference type="PROSITE" id="PS51194">
    <property type="entry name" value="HELICASE_CTER"/>
    <property type="match status" value="1"/>
</dbReference>
<dbReference type="InterPro" id="IPR001650">
    <property type="entry name" value="Helicase_C-like"/>
</dbReference>
<dbReference type="PANTHER" id="PTHR24031">
    <property type="entry name" value="RNA HELICASE"/>
    <property type="match status" value="1"/>
</dbReference>
<dbReference type="Pfam" id="PF00270">
    <property type="entry name" value="DEAD"/>
    <property type="match status" value="1"/>
</dbReference>
<accession>A0A397SES2</accession>
<evidence type="ECO:0000259" key="15">
    <source>
        <dbReference type="PROSITE" id="PS51192"/>
    </source>
</evidence>
<dbReference type="SMART" id="SM00490">
    <property type="entry name" value="HELICc"/>
    <property type="match status" value="1"/>
</dbReference>
<dbReference type="GO" id="GO:0003723">
    <property type="term" value="F:RNA binding"/>
    <property type="evidence" value="ECO:0007669"/>
    <property type="project" value="UniProtKB-UniRule"/>
</dbReference>
<evidence type="ECO:0000259" key="16">
    <source>
        <dbReference type="PROSITE" id="PS51194"/>
    </source>
</evidence>
<feature type="short sequence motif" description="Q motif" evidence="12">
    <location>
        <begin position="3"/>
        <end position="31"/>
    </location>
</feature>
<dbReference type="InterPro" id="IPR027417">
    <property type="entry name" value="P-loop_NTPase"/>
</dbReference>
<dbReference type="GO" id="GO:0005524">
    <property type="term" value="F:ATP binding"/>
    <property type="evidence" value="ECO:0007669"/>
    <property type="project" value="UniProtKB-UniRule"/>
</dbReference>
<evidence type="ECO:0000256" key="12">
    <source>
        <dbReference type="PROSITE-ProRule" id="PRU00552"/>
    </source>
</evidence>
<evidence type="ECO:0000256" key="5">
    <source>
        <dbReference type="ARBA" id="ARBA00022801"/>
    </source>
</evidence>
<protein>
    <recommendedName>
        <fullName evidence="14">ATP-dependent RNA helicase</fullName>
        <ecNumber evidence="14">3.6.4.13</ecNumber>
    </recommendedName>
</protein>
<keyword evidence="3" id="KW-0698">rRNA processing</keyword>
<feature type="domain" description="DEAD-box RNA helicase Q" evidence="17">
    <location>
        <begin position="3"/>
        <end position="31"/>
    </location>
</feature>
<dbReference type="InterPro" id="IPR014014">
    <property type="entry name" value="RNA_helicase_DEAD_Q_motif"/>
</dbReference>
<evidence type="ECO:0000313" key="19">
    <source>
        <dbReference type="Proteomes" id="UP000265703"/>
    </source>
</evidence>
<dbReference type="OrthoDB" id="7396459at2759"/>
<dbReference type="Gene3D" id="3.40.50.300">
    <property type="entry name" value="P-loop containing nucleotide triphosphate hydrolases"/>
    <property type="match status" value="2"/>
</dbReference>
<keyword evidence="9" id="KW-0175">Coiled coil</keyword>
<dbReference type="SUPFAM" id="SSF52540">
    <property type="entry name" value="P-loop containing nucleoside triphosphate hydrolases"/>
    <property type="match status" value="2"/>
</dbReference>
<dbReference type="InterPro" id="IPR011545">
    <property type="entry name" value="DEAD/DEAH_box_helicase_dom"/>
</dbReference>